<name>A0A410VDX3_9BRAD</name>
<keyword evidence="1" id="KW-0732">Signal</keyword>
<evidence type="ECO:0000313" key="5">
    <source>
        <dbReference type="Proteomes" id="UP000625079"/>
    </source>
</evidence>
<dbReference type="EMBL" id="CP030057">
    <property type="protein sequence ID" value="QOZ62927.1"/>
    <property type="molecule type" value="Genomic_DNA"/>
</dbReference>
<dbReference type="InterPro" id="IPR021937">
    <property type="entry name" value="DUF3551"/>
</dbReference>
<proteinExistence type="predicted"/>
<protein>
    <recommendedName>
        <fullName evidence="6">DUF3551 domain-containing protein</fullName>
    </recommendedName>
</protein>
<feature type="chain" id="PRO_5044601351" description="DUF3551 domain-containing protein" evidence="1">
    <location>
        <begin position="27"/>
        <end position="78"/>
    </location>
</feature>
<gene>
    <name evidence="2" type="ORF">GCM10010987_29970</name>
    <name evidence="3" type="ORF">XH86_32460</name>
</gene>
<dbReference type="EMBL" id="BMHC01000005">
    <property type="protein sequence ID" value="GGI24554.1"/>
    <property type="molecule type" value="Genomic_DNA"/>
</dbReference>
<sequence length="78" mass="8529">MKLRLLTAAAALTILASFGASTSAVAQDRYCLQGRIWGYPGNCQFASYAQCMASASGTQAYCGINPRYAFARRYRGYR</sequence>
<accession>A0A410VDX3</accession>
<reference evidence="3 4" key="2">
    <citation type="submission" date="2018-06" db="EMBL/GenBank/DDBJ databases">
        <title>Comparative genomics of rhizobia nodulating Arachis hypogaea in China.</title>
        <authorList>
            <person name="Li Y."/>
        </authorList>
    </citation>
    <scope>NUCLEOTIDE SEQUENCE [LARGE SCALE GENOMIC DNA]</scope>
    <source>
        <strain evidence="3 4">CCBAU 51658</strain>
    </source>
</reference>
<dbReference type="AlphaFoldDB" id="A0A410VDX3"/>
<reference evidence="2" key="1">
    <citation type="journal article" date="2014" name="Int. J. Syst. Evol. Microbiol.">
        <title>Complete genome sequence of Corynebacterium casei LMG S-19264T (=DSM 44701T), isolated from a smear-ripened cheese.</title>
        <authorList>
            <consortium name="US DOE Joint Genome Institute (JGI-PGF)"/>
            <person name="Walter F."/>
            <person name="Albersmeier A."/>
            <person name="Kalinowski J."/>
            <person name="Ruckert C."/>
        </authorList>
    </citation>
    <scope>NUCLEOTIDE SEQUENCE</scope>
    <source>
        <strain evidence="2">CGMCC 1.15034</strain>
    </source>
</reference>
<evidence type="ECO:0008006" key="6">
    <source>
        <dbReference type="Google" id="ProtNLM"/>
    </source>
</evidence>
<organism evidence="2 5">
    <name type="scientific">Bradyrhizobium guangdongense</name>
    <dbReference type="NCBI Taxonomy" id="1325090"/>
    <lineage>
        <taxon>Bacteria</taxon>
        <taxon>Pseudomonadati</taxon>
        <taxon>Pseudomonadota</taxon>
        <taxon>Alphaproteobacteria</taxon>
        <taxon>Hyphomicrobiales</taxon>
        <taxon>Nitrobacteraceae</taxon>
        <taxon>Bradyrhizobium</taxon>
    </lineage>
</organism>
<dbReference type="Proteomes" id="UP000625079">
    <property type="component" value="Unassembled WGS sequence"/>
</dbReference>
<dbReference type="OrthoDB" id="8255753at2"/>
<feature type="signal peptide" evidence="1">
    <location>
        <begin position="1"/>
        <end position="26"/>
    </location>
</feature>
<keyword evidence="4" id="KW-1185">Reference proteome</keyword>
<dbReference type="Pfam" id="PF12071">
    <property type="entry name" value="DUF3551"/>
    <property type="match status" value="1"/>
</dbReference>
<evidence type="ECO:0000256" key="1">
    <source>
        <dbReference type="SAM" id="SignalP"/>
    </source>
</evidence>
<dbReference type="Proteomes" id="UP000593880">
    <property type="component" value="Chromosome"/>
</dbReference>
<dbReference type="RefSeq" id="WP_128968498.1">
    <property type="nucleotide sequence ID" value="NZ_BMHC01000005.1"/>
</dbReference>
<evidence type="ECO:0000313" key="4">
    <source>
        <dbReference type="Proteomes" id="UP000593880"/>
    </source>
</evidence>
<evidence type="ECO:0000313" key="3">
    <source>
        <dbReference type="EMBL" id="QOZ62927.1"/>
    </source>
</evidence>
<reference evidence="2" key="3">
    <citation type="submission" date="2022-12" db="EMBL/GenBank/DDBJ databases">
        <authorList>
            <person name="Sun Q."/>
            <person name="Zhou Y."/>
        </authorList>
    </citation>
    <scope>NUCLEOTIDE SEQUENCE</scope>
    <source>
        <strain evidence="2">CGMCC 1.15034</strain>
    </source>
</reference>
<evidence type="ECO:0000313" key="2">
    <source>
        <dbReference type="EMBL" id="GGI24554.1"/>
    </source>
</evidence>